<dbReference type="InterPro" id="IPR013762">
    <property type="entry name" value="Integrase-like_cat_sf"/>
</dbReference>
<dbReference type="Gene3D" id="1.10.150.130">
    <property type="match status" value="1"/>
</dbReference>
<dbReference type="SUPFAM" id="SSF56349">
    <property type="entry name" value="DNA breaking-rejoining enzymes"/>
    <property type="match status" value="1"/>
</dbReference>
<feature type="domain" description="Core-binding (CB)" evidence="5">
    <location>
        <begin position="62"/>
        <end position="139"/>
    </location>
</feature>
<dbReference type="Pfam" id="PF00589">
    <property type="entry name" value="Phage_integrase"/>
    <property type="match status" value="1"/>
</dbReference>
<feature type="domain" description="Tyr recombinase" evidence="4">
    <location>
        <begin position="166"/>
        <end position="338"/>
    </location>
</feature>
<reference evidence="6" key="1">
    <citation type="submission" date="2018-05" db="EMBL/GenBank/DDBJ databases">
        <authorList>
            <person name="Lanie J.A."/>
            <person name="Ng W.-L."/>
            <person name="Kazmierczak K.M."/>
            <person name="Andrzejewski T.M."/>
            <person name="Davidsen T.M."/>
            <person name="Wayne K.J."/>
            <person name="Tettelin H."/>
            <person name="Glass J.I."/>
            <person name="Rusch D."/>
            <person name="Podicherti R."/>
            <person name="Tsui H.-C.T."/>
            <person name="Winkler M.E."/>
        </authorList>
    </citation>
    <scope>NUCLEOTIDE SEQUENCE</scope>
</reference>
<dbReference type="GO" id="GO:0003677">
    <property type="term" value="F:DNA binding"/>
    <property type="evidence" value="ECO:0007669"/>
    <property type="project" value="UniProtKB-KW"/>
</dbReference>
<evidence type="ECO:0000259" key="4">
    <source>
        <dbReference type="PROSITE" id="PS51898"/>
    </source>
</evidence>
<dbReference type="PROSITE" id="PS51900">
    <property type="entry name" value="CB"/>
    <property type="match status" value="1"/>
</dbReference>
<dbReference type="InterPro" id="IPR011010">
    <property type="entry name" value="DNA_brk_join_enz"/>
</dbReference>
<dbReference type="PANTHER" id="PTHR30349">
    <property type="entry name" value="PHAGE INTEGRASE-RELATED"/>
    <property type="match status" value="1"/>
</dbReference>
<dbReference type="InterPro" id="IPR050090">
    <property type="entry name" value="Tyrosine_recombinase_XerCD"/>
</dbReference>
<dbReference type="AlphaFoldDB" id="A0A382EBN8"/>
<evidence type="ECO:0000256" key="2">
    <source>
        <dbReference type="ARBA" id="ARBA00023125"/>
    </source>
</evidence>
<dbReference type="GO" id="GO:0015074">
    <property type="term" value="P:DNA integration"/>
    <property type="evidence" value="ECO:0007669"/>
    <property type="project" value="InterPro"/>
</dbReference>
<gene>
    <name evidence="6" type="ORF">METZ01_LOCUS200769</name>
</gene>
<dbReference type="EMBL" id="UINC01043621">
    <property type="protein sequence ID" value="SVB47915.1"/>
    <property type="molecule type" value="Genomic_DNA"/>
</dbReference>
<dbReference type="InterPro" id="IPR010998">
    <property type="entry name" value="Integrase_recombinase_N"/>
</dbReference>
<name>A0A382EBN8_9ZZZZ</name>
<comment type="similarity">
    <text evidence="1">Belongs to the 'phage' integrase family.</text>
</comment>
<sequence>MGRKRTPGLTFRSGVWHIDKRFRGIRLCESTGTGDLGEAEAYLVQRLEALRRVVLYGERPRRTFRQAATKYLNEATKATLEDDARLLKHLDSFIGELGIEQVHKGTLQPYLERRQKDGVKSRTINAGLQVVRHILNLATDEWLDESGKAWLDKAPKIKLLREDDRRMPYPLSWDEQTRLFRELPAHLARMALFKVNTGCREQEVCQLRWDWEVQVSKLDTSVFLIPADKVKNREERLVVLNRVARSVIDEVRSEHTEYVFTFNGSPLRQINNSAWQSARQRAGLQQVRVHDLKHTFGRRLRAAGVSFEDRQDLLGHKSGRITTHYSAAGRRVWVAVTVIRGLG</sequence>
<evidence type="ECO:0000256" key="1">
    <source>
        <dbReference type="ARBA" id="ARBA00008857"/>
    </source>
</evidence>
<keyword evidence="2" id="KW-0238">DNA-binding</keyword>
<dbReference type="InterPro" id="IPR002104">
    <property type="entry name" value="Integrase_catalytic"/>
</dbReference>
<evidence type="ECO:0008006" key="7">
    <source>
        <dbReference type="Google" id="ProtNLM"/>
    </source>
</evidence>
<dbReference type="Gene3D" id="1.10.443.10">
    <property type="entry name" value="Intergrase catalytic core"/>
    <property type="match status" value="1"/>
</dbReference>
<dbReference type="PANTHER" id="PTHR30349:SF64">
    <property type="entry name" value="PROPHAGE INTEGRASE INTD-RELATED"/>
    <property type="match status" value="1"/>
</dbReference>
<evidence type="ECO:0000313" key="6">
    <source>
        <dbReference type="EMBL" id="SVB47915.1"/>
    </source>
</evidence>
<dbReference type="InterPro" id="IPR044068">
    <property type="entry name" value="CB"/>
</dbReference>
<dbReference type="PROSITE" id="PS51898">
    <property type="entry name" value="TYR_RECOMBINASE"/>
    <property type="match status" value="1"/>
</dbReference>
<feature type="non-terminal residue" evidence="6">
    <location>
        <position position="343"/>
    </location>
</feature>
<keyword evidence="3" id="KW-0233">DNA recombination</keyword>
<proteinExistence type="inferred from homology"/>
<evidence type="ECO:0000256" key="3">
    <source>
        <dbReference type="ARBA" id="ARBA00023172"/>
    </source>
</evidence>
<dbReference type="CDD" id="cd00796">
    <property type="entry name" value="INT_Rci_Hp1_C"/>
    <property type="match status" value="1"/>
</dbReference>
<dbReference type="GO" id="GO:0006310">
    <property type="term" value="P:DNA recombination"/>
    <property type="evidence" value="ECO:0007669"/>
    <property type="project" value="UniProtKB-KW"/>
</dbReference>
<protein>
    <recommendedName>
        <fullName evidence="7">Tyr recombinase domain-containing protein</fullName>
    </recommendedName>
</protein>
<accession>A0A382EBN8</accession>
<evidence type="ECO:0000259" key="5">
    <source>
        <dbReference type="PROSITE" id="PS51900"/>
    </source>
</evidence>
<organism evidence="6">
    <name type="scientific">marine metagenome</name>
    <dbReference type="NCBI Taxonomy" id="408172"/>
    <lineage>
        <taxon>unclassified sequences</taxon>
        <taxon>metagenomes</taxon>
        <taxon>ecological metagenomes</taxon>
    </lineage>
</organism>